<comment type="function">
    <text evidence="4">ATP-dependent carboxylate-amine ligase which exhibits weak glutamate--cysteine ligase activity.</text>
</comment>
<dbReference type="GO" id="GO:0004357">
    <property type="term" value="F:glutamate-cysteine ligase activity"/>
    <property type="evidence" value="ECO:0007669"/>
    <property type="project" value="UniProtKB-EC"/>
</dbReference>
<accession>A0AA37HWQ8</accession>
<evidence type="ECO:0000256" key="4">
    <source>
        <dbReference type="HAMAP-Rule" id="MF_01609"/>
    </source>
</evidence>
<dbReference type="GO" id="GO:0005524">
    <property type="term" value="F:ATP binding"/>
    <property type="evidence" value="ECO:0007669"/>
    <property type="project" value="UniProtKB-KW"/>
</dbReference>
<comment type="caution">
    <text evidence="5">The sequence shown here is derived from an EMBL/GenBank/DDBJ whole genome shotgun (WGS) entry which is preliminary data.</text>
</comment>
<name>A0AA37HWQ8_9HYPH</name>
<sequence>MSHAYSFGIEEEFFLADARTRGSPGPQVRDFHASVESRVANAEREMLESQIEICSPPSDRFGEAEECLRRARQALAAIGREHGVLVFAAGTHPTALWRHLRATDAERYDGILGDLRMVGRRSVVCGTHVHVAVADPEARVGLANRLLPFAPLLLALSAGSPFWQGRPTGLAAYRLRVYAELPRTGLPDLFDDAQDYARYVRIMTRTGAVADASFLWWILRVSPKYPTLELRIADSCPHLPDALAIAALFRCLVRRIERDPGLNSRLTGASRGFITENLWRAERDGVRAALIDEAAERAVPVPAALESLLALIAEDAAALGCAEICADARRIAAEGTSADRQIRIFESARSTGMGRRAALSAVVDALARETEGAADPAVRGA</sequence>
<dbReference type="InterPro" id="IPR006336">
    <property type="entry name" value="GCS2"/>
</dbReference>
<dbReference type="HAMAP" id="MF_01609">
    <property type="entry name" value="Glu_cys_ligase_2"/>
    <property type="match status" value="1"/>
</dbReference>
<reference evidence="5" key="2">
    <citation type="submission" date="2021-08" db="EMBL/GenBank/DDBJ databases">
        <authorList>
            <person name="Tani A."/>
            <person name="Ola A."/>
            <person name="Ogura Y."/>
            <person name="Katsura K."/>
            <person name="Hayashi T."/>
        </authorList>
    </citation>
    <scope>NUCLEOTIDE SEQUENCE</scope>
    <source>
        <strain evidence="5">NBRC 103626</strain>
    </source>
</reference>
<dbReference type="AlphaFoldDB" id="A0AA37HWQ8"/>
<dbReference type="EMBL" id="BPQM01000153">
    <property type="protein sequence ID" value="GJD81682.1"/>
    <property type="molecule type" value="Genomic_DNA"/>
</dbReference>
<evidence type="ECO:0000313" key="6">
    <source>
        <dbReference type="Proteomes" id="UP001055108"/>
    </source>
</evidence>
<protein>
    <recommendedName>
        <fullName evidence="4">Putative glutamate--cysteine ligase 2</fullName>
        <ecNumber evidence="4">6.3.2.2</ecNumber>
    </recommendedName>
    <alternativeName>
        <fullName evidence="4">Gamma-glutamylcysteine synthetase 2</fullName>
        <shortName evidence="4">GCS 2</shortName>
        <shortName evidence="4">Gamma-GCS 2</shortName>
    </alternativeName>
</protein>
<keyword evidence="6" id="KW-1185">Reference proteome</keyword>
<dbReference type="NCBIfam" id="NF010039">
    <property type="entry name" value="PRK13515.1"/>
    <property type="match status" value="1"/>
</dbReference>
<proteinExistence type="inferred from homology"/>
<comment type="catalytic activity">
    <reaction evidence="4">
        <text>L-cysteine + L-glutamate + ATP = gamma-L-glutamyl-L-cysteine + ADP + phosphate + H(+)</text>
        <dbReference type="Rhea" id="RHEA:13285"/>
        <dbReference type="ChEBI" id="CHEBI:15378"/>
        <dbReference type="ChEBI" id="CHEBI:29985"/>
        <dbReference type="ChEBI" id="CHEBI:30616"/>
        <dbReference type="ChEBI" id="CHEBI:35235"/>
        <dbReference type="ChEBI" id="CHEBI:43474"/>
        <dbReference type="ChEBI" id="CHEBI:58173"/>
        <dbReference type="ChEBI" id="CHEBI:456216"/>
        <dbReference type="EC" id="6.3.2.2"/>
    </reaction>
</comment>
<dbReference type="RefSeq" id="WP_238306911.1">
    <property type="nucleotide sequence ID" value="NZ_BPQM01000153.1"/>
</dbReference>
<evidence type="ECO:0000256" key="1">
    <source>
        <dbReference type="ARBA" id="ARBA00022598"/>
    </source>
</evidence>
<evidence type="ECO:0000256" key="2">
    <source>
        <dbReference type="ARBA" id="ARBA00022741"/>
    </source>
</evidence>
<comment type="similarity">
    <text evidence="4">Belongs to the glutamate--cysteine ligase type 2 family. YbdK subfamily.</text>
</comment>
<dbReference type="PANTHER" id="PTHR36510:SF1">
    <property type="entry name" value="GLUTAMATE--CYSTEINE LIGASE 2-RELATED"/>
    <property type="match status" value="1"/>
</dbReference>
<keyword evidence="2 4" id="KW-0547">Nucleotide-binding</keyword>
<dbReference type="InterPro" id="IPR011793">
    <property type="entry name" value="YbdK"/>
</dbReference>
<dbReference type="InterPro" id="IPR050141">
    <property type="entry name" value="GCL_type2/YbdK_subfam"/>
</dbReference>
<dbReference type="EC" id="6.3.2.2" evidence="4"/>
<dbReference type="GO" id="GO:0042398">
    <property type="term" value="P:modified amino acid biosynthetic process"/>
    <property type="evidence" value="ECO:0007669"/>
    <property type="project" value="InterPro"/>
</dbReference>
<gene>
    <name evidence="5" type="ORF">NBEOAGPD_4936</name>
</gene>
<keyword evidence="3 4" id="KW-0067">ATP-binding</keyword>
<dbReference type="SUPFAM" id="SSF55931">
    <property type="entry name" value="Glutamine synthetase/guanido kinase"/>
    <property type="match status" value="1"/>
</dbReference>
<dbReference type="Proteomes" id="UP001055108">
    <property type="component" value="Unassembled WGS sequence"/>
</dbReference>
<evidence type="ECO:0000313" key="5">
    <source>
        <dbReference type="EMBL" id="GJD81682.1"/>
    </source>
</evidence>
<dbReference type="InterPro" id="IPR014746">
    <property type="entry name" value="Gln_synth/guanido_kin_cat_dom"/>
</dbReference>
<dbReference type="PANTHER" id="PTHR36510">
    <property type="entry name" value="GLUTAMATE--CYSTEINE LIGASE 2-RELATED"/>
    <property type="match status" value="1"/>
</dbReference>
<dbReference type="Pfam" id="PF04107">
    <property type="entry name" value="GCS2"/>
    <property type="match status" value="1"/>
</dbReference>
<dbReference type="NCBIfam" id="TIGR02050">
    <property type="entry name" value="gshA_cyan_rel"/>
    <property type="match status" value="1"/>
</dbReference>
<organism evidence="5 6">
    <name type="scientific">Methylobacterium gregans</name>
    <dbReference type="NCBI Taxonomy" id="374424"/>
    <lineage>
        <taxon>Bacteria</taxon>
        <taxon>Pseudomonadati</taxon>
        <taxon>Pseudomonadota</taxon>
        <taxon>Alphaproteobacteria</taxon>
        <taxon>Hyphomicrobiales</taxon>
        <taxon>Methylobacteriaceae</taxon>
        <taxon>Methylobacterium</taxon>
    </lineage>
</organism>
<reference evidence="5" key="1">
    <citation type="journal article" date="2016" name="Front. Microbiol.">
        <title>Genome Sequence of the Piezophilic, Mesophilic Sulfate-Reducing Bacterium Desulfovibrio indicus J2T.</title>
        <authorList>
            <person name="Cao J."/>
            <person name="Maignien L."/>
            <person name="Shao Z."/>
            <person name="Alain K."/>
            <person name="Jebbar M."/>
        </authorList>
    </citation>
    <scope>NUCLEOTIDE SEQUENCE</scope>
    <source>
        <strain evidence="5">NBRC 103626</strain>
    </source>
</reference>
<dbReference type="Gene3D" id="3.30.590.20">
    <property type="match status" value="1"/>
</dbReference>
<evidence type="ECO:0000256" key="3">
    <source>
        <dbReference type="ARBA" id="ARBA00022840"/>
    </source>
</evidence>
<keyword evidence="1 4" id="KW-0436">Ligase</keyword>